<evidence type="ECO:0000313" key="2">
    <source>
        <dbReference type="Proteomes" id="UP000790709"/>
    </source>
</evidence>
<protein>
    <submittedName>
        <fullName evidence="1">Alpha/beta-hydrolase</fullName>
    </submittedName>
</protein>
<evidence type="ECO:0000313" key="1">
    <source>
        <dbReference type="EMBL" id="KAH7924170.1"/>
    </source>
</evidence>
<gene>
    <name evidence="1" type="ORF">BV22DRAFT_1067235</name>
</gene>
<name>A0ACB8BFL9_9AGAM</name>
<dbReference type="EMBL" id="MU266431">
    <property type="protein sequence ID" value="KAH7924170.1"/>
    <property type="molecule type" value="Genomic_DNA"/>
</dbReference>
<reference evidence="1" key="1">
    <citation type="journal article" date="2021" name="New Phytol.">
        <title>Evolutionary innovations through gain and loss of genes in the ectomycorrhizal Boletales.</title>
        <authorList>
            <person name="Wu G."/>
            <person name="Miyauchi S."/>
            <person name="Morin E."/>
            <person name="Kuo A."/>
            <person name="Drula E."/>
            <person name="Varga T."/>
            <person name="Kohler A."/>
            <person name="Feng B."/>
            <person name="Cao Y."/>
            <person name="Lipzen A."/>
            <person name="Daum C."/>
            <person name="Hundley H."/>
            <person name="Pangilinan J."/>
            <person name="Johnson J."/>
            <person name="Barry K."/>
            <person name="LaButti K."/>
            <person name="Ng V."/>
            <person name="Ahrendt S."/>
            <person name="Min B."/>
            <person name="Choi I.G."/>
            <person name="Park H."/>
            <person name="Plett J.M."/>
            <person name="Magnuson J."/>
            <person name="Spatafora J.W."/>
            <person name="Nagy L.G."/>
            <person name="Henrissat B."/>
            <person name="Grigoriev I.V."/>
            <person name="Yang Z.L."/>
            <person name="Xu J."/>
            <person name="Martin F.M."/>
        </authorList>
    </citation>
    <scope>NUCLEOTIDE SEQUENCE</scope>
    <source>
        <strain evidence="1">KUC20120723A-06</strain>
    </source>
</reference>
<sequence>MAERGLTLWDKLSLIPAAILAGFSLSYTIISAPFRSRAKTLDRELSIVLARALRNRLTVRQLQAYHGSSASAWERWVSTQPGDVEYETEELDDDAKLHWIGDNVQSTKIMLHVHGGGYVLPLTVEHLKLLSYFRDCVQRDTGVEMAVAVLEYTLAPHASYPTQFHQMSAALHHLLNDGVMPSNLIISGDSEGAHIALCAISHILHQHSTLDEPPSMVDAFGGLLLISPRTTNSLVARSFNGNTGRDIVTKETLARWVTAFRAHSSISSEEGLEDDKYYTEPLQAPDEWWDGLASQVVKKVFISAGEDECLRDDIVTFSETWKRCGVDVTRVVEERGVQASPILDIGSGRPPSDLMLAIVSWLTDAVKA</sequence>
<accession>A0ACB8BFL9</accession>
<proteinExistence type="predicted"/>
<comment type="caution">
    <text evidence="1">The sequence shown here is derived from an EMBL/GenBank/DDBJ whole genome shotgun (WGS) entry which is preliminary data.</text>
</comment>
<keyword evidence="2" id="KW-1185">Reference proteome</keyword>
<organism evidence="1 2">
    <name type="scientific">Leucogyrophana mollusca</name>
    <dbReference type="NCBI Taxonomy" id="85980"/>
    <lineage>
        <taxon>Eukaryota</taxon>
        <taxon>Fungi</taxon>
        <taxon>Dikarya</taxon>
        <taxon>Basidiomycota</taxon>
        <taxon>Agaricomycotina</taxon>
        <taxon>Agaricomycetes</taxon>
        <taxon>Agaricomycetidae</taxon>
        <taxon>Boletales</taxon>
        <taxon>Boletales incertae sedis</taxon>
        <taxon>Leucogyrophana</taxon>
    </lineage>
</organism>
<dbReference type="Proteomes" id="UP000790709">
    <property type="component" value="Unassembled WGS sequence"/>
</dbReference>